<evidence type="ECO:0000313" key="3">
    <source>
        <dbReference type="EMBL" id="SBP62083.1"/>
    </source>
</evidence>
<dbReference type="EMBL" id="HADY01023598">
    <property type="protein sequence ID" value="SBP62083.1"/>
    <property type="molecule type" value="Transcribed_RNA"/>
</dbReference>
<feature type="chain" id="PRO_5008366370" evidence="2">
    <location>
        <begin position="21"/>
        <end position="259"/>
    </location>
</feature>
<reference evidence="3" key="2">
    <citation type="submission" date="2016-06" db="EMBL/GenBank/DDBJ databases">
        <title>The genome of a short-lived fish provides insights into sex chromosome evolution and the genetic control of aging.</title>
        <authorList>
            <person name="Reichwald K."/>
            <person name="Felder M."/>
            <person name="Petzold A."/>
            <person name="Koch P."/>
            <person name="Groth M."/>
            <person name="Platzer M."/>
        </authorList>
    </citation>
    <scope>NUCLEOTIDE SEQUENCE</scope>
    <source>
        <tissue evidence="3">Brain</tissue>
    </source>
</reference>
<evidence type="ECO:0000256" key="2">
    <source>
        <dbReference type="SAM" id="SignalP"/>
    </source>
</evidence>
<evidence type="ECO:0000256" key="1">
    <source>
        <dbReference type="SAM" id="MobiDB-lite"/>
    </source>
</evidence>
<feature type="region of interest" description="Disordered" evidence="1">
    <location>
        <begin position="41"/>
        <end position="136"/>
    </location>
</feature>
<protein>
    <submittedName>
        <fullName evidence="3">CASP2 and RIPK1 domain containing adaptor with death domain</fullName>
    </submittedName>
</protein>
<proteinExistence type="predicted"/>
<reference evidence="3" key="1">
    <citation type="submission" date="2016-05" db="EMBL/GenBank/DDBJ databases">
        <authorList>
            <person name="Lavstsen T."/>
            <person name="Jespersen J.S."/>
        </authorList>
    </citation>
    <scope>NUCLEOTIDE SEQUENCE</scope>
    <source>
        <tissue evidence="3">Brain</tissue>
    </source>
</reference>
<feature type="signal peptide" evidence="2">
    <location>
        <begin position="1"/>
        <end position="20"/>
    </location>
</feature>
<sequence length="259" mass="26224">MFSCPIFICTLALHVTSTLSKPSTLPPSVLGSKRTLGLSASLGIGPEDGARAQSRAPEAPGRNVRPAAGQRYHRSVSVPGGHFNGRTGGGDRESGNKQTENPEAAGNPADSRASGLPHLPAGPAGLQLGPRQTAAGAPGCTWTCRGLLDPRLGSPEDPNGPGIVPASITARDRVGGGSDGSGAVSGGSFPMPVRSHSEYAFSSSCRPGSVETGGGKEGHVGLVAAESSGRWSPSVCPTGCSGMRRNRVSDFCLGSEEQM</sequence>
<gene>
    <name evidence="3" type="primary">CRADD</name>
</gene>
<accession>A0A1A8B586</accession>
<name>A0A1A8B586_NOTFU</name>
<organism evidence="3">
    <name type="scientific">Nothobranchius furzeri</name>
    <name type="common">Turquoise killifish</name>
    <dbReference type="NCBI Taxonomy" id="105023"/>
    <lineage>
        <taxon>Eukaryota</taxon>
        <taxon>Metazoa</taxon>
        <taxon>Chordata</taxon>
        <taxon>Craniata</taxon>
        <taxon>Vertebrata</taxon>
        <taxon>Euteleostomi</taxon>
        <taxon>Actinopterygii</taxon>
        <taxon>Neopterygii</taxon>
        <taxon>Teleostei</taxon>
        <taxon>Neoteleostei</taxon>
        <taxon>Acanthomorphata</taxon>
        <taxon>Ovalentaria</taxon>
        <taxon>Atherinomorphae</taxon>
        <taxon>Cyprinodontiformes</taxon>
        <taxon>Nothobranchiidae</taxon>
        <taxon>Nothobranchius</taxon>
    </lineage>
</organism>
<dbReference type="AlphaFoldDB" id="A0A1A8B586"/>
<keyword evidence="2" id="KW-0732">Signal</keyword>